<dbReference type="InterPro" id="IPR043160">
    <property type="entry name" value="Dynein_C_barrel"/>
</dbReference>
<dbReference type="InterPro" id="IPR027417">
    <property type="entry name" value="P-loop_NTPase"/>
</dbReference>
<keyword evidence="5" id="KW-1185">Reference proteome</keyword>
<dbReference type="GO" id="GO:0030286">
    <property type="term" value="C:dynein complex"/>
    <property type="evidence" value="ECO:0007669"/>
    <property type="project" value="InterPro"/>
</dbReference>
<dbReference type="GO" id="GO:0051959">
    <property type="term" value="F:dynein light intermediate chain binding"/>
    <property type="evidence" value="ECO:0007669"/>
    <property type="project" value="InterPro"/>
</dbReference>
<dbReference type="PANTHER" id="PTHR45703">
    <property type="entry name" value="DYNEIN HEAVY CHAIN"/>
    <property type="match status" value="1"/>
</dbReference>
<dbReference type="EMBL" id="UYWY01019413">
    <property type="protein sequence ID" value="VDM37199.1"/>
    <property type="molecule type" value="Genomic_DNA"/>
</dbReference>
<dbReference type="Proteomes" id="UP000050794">
    <property type="component" value="Unassembled WGS sequence"/>
</dbReference>
<feature type="domain" description="Dynein heavy chain C-terminal" evidence="3">
    <location>
        <begin position="324"/>
        <end position="616"/>
    </location>
</feature>
<dbReference type="FunFam" id="3.40.50.300:FF:001685">
    <property type="entry name" value="Dynein heavy chain, putative"/>
    <property type="match status" value="1"/>
</dbReference>
<feature type="domain" description="Dynein heavy chain region D6 P-loop" evidence="1">
    <location>
        <begin position="38"/>
        <end position="147"/>
    </location>
</feature>
<dbReference type="Pfam" id="PF18198">
    <property type="entry name" value="AAA_lid_11"/>
    <property type="match status" value="1"/>
</dbReference>
<accession>A0A183UBR9</accession>
<dbReference type="Pfam" id="PF03028">
    <property type="entry name" value="Dynein_heavy"/>
    <property type="match status" value="1"/>
</dbReference>
<proteinExistence type="predicted"/>
<sequence>MNLPTDTKKNLTFFAGIPSINPPPLDLKALFKNESNEYEPILIMTGAGADPSHDLEELAKNEVGANRFHSISMGQGQQQVAIDALRSAAENGDWVCLKNLHLVIASLPFIQKELSMLQRHANFRLWLTSEPDDKFPPILLQDSIKLTFESPPGVKNNLNRTYTQWRDSGVSGGVIRLQCLFVLAWIHALVQERRTFIPQAWSQFYEFNNADLRAAKLVVEEMTKIDSKVPEWQFLRGLMQHVIYGGRIDNPFDVSVLNGYLLRYFNSQMISASSGAELVKNIPIPASDKFADYVKAIEKAVPAEDVPSLFGLPDNIRISWEVTESEATIRQIRNMQIGRSVEVLFDRTSWQNSLNPILNLWKRLNSQSTLHSMSLPQPRNSDDPIVEVLSLEFVFAVALVQSVHRSLSALSKCVRGVLLPSPITMKLAHSLILHQTPDAWLDIWAGPSDPVQYLTSLMYRAKATQELVDAADSGQLLSGPIKLSKLFRPGTLLNALRQLTARKTKKSMDELKLASAWNSALLKDEIVMELSGIYIQGAVFESTLSETLASSPPFSTAPKLSVAWISAESPDVYKWTDSIFVPMYASVDRKNLITQVQIPCGKDPQKWQIASVALFLSSH</sequence>
<dbReference type="GO" id="GO:0007018">
    <property type="term" value="P:microtubule-based movement"/>
    <property type="evidence" value="ECO:0007669"/>
    <property type="project" value="InterPro"/>
</dbReference>
<dbReference type="Gene3D" id="1.20.1270.280">
    <property type="match status" value="1"/>
</dbReference>
<dbReference type="GO" id="GO:0008569">
    <property type="term" value="F:minus-end-directed microtubule motor activity"/>
    <property type="evidence" value="ECO:0007669"/>
    <property type="project" value="InterPro"/>
</dbReference>
<dbReference type="WBParaSite" id="TCNE_0000593901-mRNA-1">
    <property type="protein sequence ID" value="TCNE_0000593901-mRNA-1"/>
    <property type="gene ID" value="TCNE_0000593901"/>
</dbReference>
<evidence type="ECO:0000259" key="3">
    <source>
        <dbReference type="Pfam" id="PF18199"/>
    </source>
</evidence>
<evidence type="ECO:0000259" key="2">
    <source>
        <dbReference type="Pfam" id="PF18198"/>
    </source>
</evidence>
<dbReference type="InterPro" id="IPR004273">
    <property type="entry name" value="Dynein_heavy_D6_P-loop"/>
</dbReference>
<dbReference type="AlphaFoldDB" id="A0A183UBR9"/>
<evidence type="ECO:0000313" key="5">
    <source>
        <dbReference type="Proteomes" id="UP000050794"/>
    </source>
</evidence>
<dbReference type="InterPro" id="IPR041228">
    <property type="entry name" value="Dynein_C"/>
</dbReference>
<evidence type="ECO:0000313" key="6">
    <source>
        <dbReference type="WBParaSite" id="TCNE_0000593901-mRNA-1"/>
    </source>
</evidence>
<name>A0A183UBR9_TOXCA</name>
<dbReference type="InterPro" id="IPR026983">
    <property type="entry name" value="DHC"/>
</dbReference>
<organism evidence="5 6">
    <name type="scientific">Toxocara canis</name>
    <name type="common">Canine roundworm</name>
    <dbReference type="NCBI Taxonomy" id="6265"/>
    <lineage>
        <taxon>Eukaryota</taxon>
        <taxon>Metazoa</taxon>
        <taxon>Ecdysozoa</taxon>
        <taxon>Nematoda</taxon>
        <taxon>Chromadorea</taxon>
        <taxon>Rhabditida</taxon>
        <taxon>Spirurina</taxon>
        <taxon>Ascaridomorpha</taxon>
        <taxon>Ascaridoidea</taxon>
        <taxon>Toxocaridae</taxon>
        <taxon>Toxocara</taxon>
    </lineage>
</organism>
<dbReference type="GO" id="GO:0045505">
    <property type="term" value="F:dynein intermediate chain binding"/>
    <property type="evidence" value="ECO:0007669"/>
    <property type="project" value="InterPro"/>
</dbReference>
<dbReference type="Pfam" id="PF18199">
    <property type="entry name" value="Dynein_C"/>
    <property type="match status" value="1"/>
</dbReference>
<reference evidence="4 5" key="2">
    <citation type="submission" date="2018-11" db="EMBL/GenBank/DDBJ databases">
        <authorList>
            <consortium name="Pathogen Informatics"/>
        </authorList>
    </citation>
    <scope>NUCLEOTIDE SEQUENCE [LARGE SCALE GENOMIC DNA]</scope>
</reference>
<dbReference type="FunFam" id="1.10.8.720:FF:000003">
    <property type="entry name" value="Cytoplasmic dynein heavy chain 2"/>
    <property type="match status" value="1"/>
</dbReference>
<dbReference type="InterPro" id="IPR041658">
    <property type="entry name" value="AAA_lid_11"/>
</dbReference>
<reference evidence="6" key="1">
    <citation type="submission" date="2016-06" db="UniProtKB">
        <authorList>
            <consortium name="WormBaseParasite"/>
        </authorList>
    </citation>
    <scope>IDENTIFICATION</scope>
</reference>
<gene>
    <name evidence="4" type="ORF">TCNE_LOCUS5939</name>
</gene>
<dbReference type="Gene3D" id="3.40.50.300">
    <property type="entry name" value="P-loop containing nucleotide triphosphate hydrolases"/>
    <property type="match status" value="1"/>
</dbReference>
<feature type="domain" description="Dynein heavy chain AAA lid" evidence="2">
    <location>
        <begin position="178"/>
        <end position="315"/>
    </location>
</feature>
<evidence type="ECO:0000313" key="4">
    <source>
        <dbReference type="EMBL" id="VDM37199.1"/>
    </source>
</evidence>
<dbReference type="Gene3D" id="1.10.8.720">
    <property type="entry name" value="Region D6 of dynein motor"/>
    <property type="match status" value="1"/>
</dbReference>
<dbReference type="Gene3D" id="3.10.490.20">
    <property type="match status" value="1"/>
</dbReference>
<dbReference type="PANTHER" id="PTHR45703:SF22">
    <property type="entry name" value="DYNEIN CYTOPLASMIC 2 HEAVY CHAIN 1"/>
    <property type="match status" value="1"/>
</dbReference>
<dbReference type="InterPro" id="IPR042219">
    <property type="entry name" value="AAA_lid_11_sf"/>
</dbReference>
<evidence type="ECO:0000259" key="1">
    <source>
        <dbReference type="Pfam" id="PF03028"/>
    </source>
</evidence>
<protein>
    <submittedName>
        <fullName evidence="6">Dynein heavy chain</fullName>
    </submittedName>
</protein>